<protein>
    <recommendedName>
        <fullName evidence="1">Halobacterial output domain-containing protein</fullName>
    </recommendedName>
</protein>
<name>A0AAV3UG96_9EURY</name>
<evidence type="ECO:0000259" key="1">
    <source>
        <dbReference type="Pfam" id="PF18545"/>
    </source>
</evidence>
<feature type="domain" description="Halobacterial output" evidence="1">
    <location>
        <begin position="30"/>
        <end position="96"/>
    </location>
</feature>
<dbReference type="EMBL" id="BAABKX010000004">
    <property type="protein sequence ID" value="GAA5049312.1"/>
    <property type="molecule type" value="Genomic_DNA"/>
</dbReference>
<reference evidence="2 3" key="1">
    <citation type="journal article" date="2019" name="Int. J. Syst. Evol. Microbiol.">
        <title>The Global Catalogue of Microorganisms (GCM) 10K type strain sequencing project: providing services to taxonomists for standard genome sequencing and annotation.</title>
        <authorList>
            <consortium name="The Broad Institute Genomics Platform"/>
            <consortium name="The Broad Institute Genome Sequencing Center for Infectious Disease"/>
            <person name="Wu L."/>
            <person name="Ma J."/>
        </authorList>
    </citation>
    <scope>NUCLEOTIDE SEQUENCE [LARGE SCALE GENOMIC DNA]</scope>
    <source>
        <strain evidence="2 3">JCM 17504</strain>
    </source>
</reference>
<gene>
    <name evidence="2" type="ORF">GCM10025751_22000</name>
</gene>
<proteinExistence type="predicted"/>
<sequence length="103" mass="11490">MTKPYITDGGSDIDRSNRDYKFTYCIEDGQLPSIAVVRAVAAITNTPSTSLDPLHDVIDPDLLDRVFTETRDTVRARMSFAFNGCEVTVSRNEVSVVKDETEE</sequence>
<accession>A0AAV3UG96</accession>
<evidence type="ECO:0000313" key="3">
    <source>
        <dbReference type="Proteomes" id="UP001501729"/>
    </source>
</evidence>
<dbReference type="InterPro" id="IPR040624">
    <property type="entry name" value="HalOD1"/>
</dbReference>
<dbReference type="RefSeq" id="WP_227777248.1">
    <property type="nucleotide sequence ID" value="NZ_BAABKX010000004.1"/>
</dbReference>
<keyword evidence="3" id="KW-1185">Reference proteome</keyword>
<organism evidence="2 3">
    <name type="scientific">Haladaptatus pallidirubidus</name>
    <dbReference type="NCBI Taxonomy" id="1008152"/>
    <lineage>
        <taxon>Archaea</taxon>
        <taxon>Methanobacteriati</taxon>
        <taxon>Methanobacteriota</taxon>
        <taxon>Stenosarchaea group</taxon>
        <taxon>Halobacteria</taxon>
        <taxon>Halobacteriales</taxon>
        <taxon>Haladaptataceae</taxon>
        <taxon>Haladaptatus</taxon>
    </lineage>
</organism>
<dbReference type="AlphaFoldDB" id="A0AAV3UG96"/>
<dbReference type="Proteomes" id="UP001501729">
    <property type="component" value="Unassembled WGS sequence"/>
</dbReference>
<dbReference type="Pfam" id="PF18545">
    <property type="entry name" value="HalOD1"/>
    <property type="match status" value="1"/>
</dbReference>
<comment type="caution">
    <text evidence="2">The sequence shown here is derived from an EMBL/GenBank/DDBJ whole genome shotgun (WGS) entry which is preliminary data.</text>
</comment>
<dbReference type="GeneID" id="91975923"/>
<evidence type="ECO:0000313" key="2">
    <source>
        <dbReference type="EMBL" id="GAA5049312.1"/>
    </source>
</evidence>